<reference evidence="2" key="1">
    <citation type="journal article" date="2019" name="Int. J. Syst. Evol. Microbiol.">
        <title>The Global Catalogue of Microorganisms (GCM) 10K type strain sequencing project: providing services to taxonomists for standard genome sequencing and annotation.</title>
        <authorList>
            <consortium name="The Broad Institute Genomics Platform"/>
            <consortium name="The Broad Institute Genome Sequencing Center for Infectious Disease"/>
            <person name="Wu L."/>
            <person name="Ma J."/>
        </authorList>
    </citation>
    <scope>NUCLEOTIDE SEQUENCE [LARGE SCALE GENOMIC DNA]</scope>
    <source>
        <strain evidence="2">JCM 31202</strain>
    </source>
</reference>
<evidence type="ECO:0000313" key="1">
    <source>
        <dbReference type="EMBL" id="MFD0900194.1"/>
    </source>
</evidence>
<organism evidence="1 2">
    <name type="scientific">Actinomadura sediminis</name>
    <dbReference type="NCBI Taxonomy" id="1038904"/>
    <lineage>
        <taxon>Bacteria</taxon>
        <taxon>Bacillati</taxon>
        <taxon>Actinomycetota</taxon>
        <taxon>Actinomycetes</taxon>
        <taxon>Streptosporangiales</taxon>
        <taxon>Thermomonosporaceae</taxon>
        <taxon>Actinomadura</taxon>
    </lineage>
</organism>
<protein>
    <submittedName>
        <fullName evidence="1">Uncharacterized protein</fullName>
    </submittedName>
</protein>
<name>A0ABW3ENR2_9ACTN</name>
<keyword evidence="2" id="KW-1185">Reference proteome</keyword>
<dbReference type="Proteomes" id="UP001596972">
    <property type="component" value="Unassembled WGS sequence"/>
</dbReference>
<gene>
    <name evidence="1" type="ORF">ACFQ11_07305</name>
</gene>
<sequence length="199" mass="21902">MCIQYPTTWASKIILPPGGLVVLGGVPWKTTSAMTEAGGAACMLSLVGAPEPYITGLVDVLQAHQREIRGGDHIWLNKRWDDDEPPVLRVRRIRRRPELGVAEEIARRSGAYFLQPSTSDQLCDALISVLDLPQSSKWDDVVCRLSERGDTQLTTLVGAYLDSGCDHDLPIEPELTLDEGKTPHNTIDDFLELINGSRA</sequence>
<comment type="caution">
    <text evidence="1">The sequence shown here is derived from an EMBL/GenBank/DDBJ whole genome shotgun (WGS) entry which is preliminary data.</text>
</comment>
<evidence type="ECO:0000313" key="2">
    <source>
        <dbReference type="Proteomes" id="UP001596972"/>
    </source>
</evidence>
<dbReference type="RefSeq" id="WP_378297145.1">
    <property type="nucleotide sequence ID" value="NZ_JBHTJA010000009.1"/>
</dbReference>
<accession>A0ABW3ENR2</accession>
<proteinExistence type="predicted"/>
<dbReference type="EMBL" id="JBHTJA010000009">
    <property type="protein sequence ID" value="MFD0900194.1"/>
    <property type="molecule type" value="Genomic_DNA"/>
</dbReference>